<dbReference type="GO" id="GO:0016301">
    <property type="term" value="F:kinase activity"/>
    <property type="evidence" value="ECO:0007669"/>
    <property type="project" value="UniProtKB-KW"/>
</dbReference>
<keyword evidence="3" id="KW-0808">Transferase</keyword>
<evidence type="ECO:0000313" key="3">
    <source>
        <dbReference type="EMBL" id="NEX46226.1"/>
    </source>
</evidence>
<sequence>MARHNNLALPSENILDMGILPMEGDGGAPSRRDRAVTVSVFRPGRASERDLDPLNVDLGRDIFADPFPLALFNAARVWESLNAISLNGDHLARNGLFTNPDQSLAGPAFDILRTRIAQAMAERGWRRIGVTSPTHGCGKSFTAANLAMALARRPGSRTVLLDLDLRRPNLHSLFGVTPAGALRDFLDGTQPMESLFMRVGQTLAIGFNGEAVPDAGDILHSSDTTQALDAMEVQLDPEITVMDLPPALVTDDVLAMKGKVDAVLIVADGTQTTAKDIRACETLFENRIPLMGVVLNRAQDLGLGRLRYGRA</sequence>
<accession>A0A6B3RLY7</accession>
<comment type="caution">
    <text evidence="3">The sequence shown here is derived from an EMBL/GenBank/DDBJ whole genome shotgun (WGS) entry which is preliminary data.</text>
</comment>
<name>A0A6B3RLY7_9RHOB</name>
<gene>
    <name evidence="3" type="ORF">G3572_08415</name>
</gene>
<dbReference type="InterPro" id="IPR027417">
    <property type="entry name" value="P-loop_NTPase"/>
</dbReference>
<keyword evidence="1" id="KW-0547">Nucleotide-binding</keyword>
<dbReference type="EMBL" id="JAAIKE010000002">
    <property type="protein sequence ID" value="NEX46226.1"/>
    <property type="molecule type" value="Genomic_DNA"/>
</dbReference>
<organism evidence="3 4">
    <name type="scientific">Pseudotabrizicola algicola</name>
    <dbReference type="NCBI Taxonomy" id="2709381"/>
    <lineage>
        <taxon>Bacteria</taxon>
        <taxon>Pseudomonadati</taxon>
        <taxon>Pseudomonadota</taxon>
        <taxon>Alphaproteobacteria</taxon>
        <taxon>Rhodobacterales</taxon>
        <taxon>Paracoccaceae</taxon>
        <taxon>Pseudotabrizicola</taxon>
    </lineage>
</organism>
<dbReference type="RefSeq" id="WP_164610721.1">
    <property type="nucleotide sequence ID" value="NZ_JAAIKE010000002.1"/>
</dbReference>
<dbReference type="PANTHER" id="PTHR32309">
    <property type="entry name" value="TYROSINE-PROTEIN KINASE"/>
    <property type="match status" value="1"/>
</dbReference>
<dbReference type="Gene3D" id="3.40.50.300">
    <property type="entry name" value="P-loop containing nucleotide triphosphate hydrolases"/>
    <property type="match status" value="1"/>
</dbReference>
<dbReference type="GO" id="GO:0005524">
    <property type="term" value="F:ATP binding"/>
    <property type="evidence" value="ECO:0007669"/>
    <property type="project" value="UniProtKB-KW"/>
</dbReference>
<keyword evidence="4" id="KW-1185">Reference proteome</keyword>
<dbReference type="Pfam" id="PF10609">
    <property type="entry name" value="ParA"/>
    <property type="match status" value="1"/>
</dbReference>
<keyword evidence="3" id="KW-0418">Kinase</keyword>
<evidence type="ECO:0000256" key="2">
    <source>
        <dbReference type="ARBA" id="ARBA00022840"/>
    </source>
</evidence>
<dbReference type="Proteomes" id="UP000481421">
    <property type="component" value="Unassembled WGS sequence"/>
</dbReference>
<dbReference type="InterPro" id="IPR050445">
    <property type="entry name" value="Bact_polysacc_biosynth/exp"/>
</dbReference>
<dbReference type="InterPro" id="IPR005702">
    <property type="entry name" value="Wzc-like_C"/>
</dbReference>
<dbReference type="InterPro" id="IPR033756">
    <property type="entry name" value="YlxH/NBP35"/>
</dbReference>
<evidence type="ECO:0000256" key="1">
    <source>
        <dbReference type="ARBA" id="ARBA00022741"/>
    </source>
</evidence>
<dbReference type="AlphaFoldDB" id="A0A6B3RLY7"/>
<dbReference type="PANTHER" id="PTHR32309:SF31">
    <property type="entry name" value="CAPSULAR EXOPOLYSACCHARIDE FAMILY"/>
    <property type="match status" value="1"/>
</dbReference>
<reference evidence="3 4" key="1">
    <citation type="submission" date="2020-02" db="EMBL/GenBank/DDBJ databases">
        <title>Rhodobacter algicola sp. nov., isolated from microalga culture.</title>
        <authorList>
            <person name="Park C.-Y."/>
        </authorList>
    </citation>
    <scope>NUCLEOTIDE SEQUENCE [LARGE SCALE GENOMIC DNA]</scope>
    <source>
        <strain evidence="3 4">ETT8</strain>
    </source>
</reference>
<dbReference type="SUPFAM" id="SSF52540">
    <property type="entry name" value="P-loop containing nucleoside triphosphate hydrolases"/>
    <property type="match status" value="1"/>
</dbReference>
<evidence type="ECO:0000313" key="4">
    <source>
        <dbReference type="Proteomes" id="UP000481421"/>
    </source>
</evidence>
<dbReference type="CDD" id="cd05387">
    <property type="entry name" value="BY-kinase"/>
    <property type="match status" value="1"/>
</dbReference>
<protein>
    <submittedName>
        <fullName evidence="3">CpsD/CapB family tyrosine-protein kinase</fullName>
    </submittedName>
</protein>
<keyword evidence="2" id="KW-0067">ATP-binding</keyword>
<proteinExistence type="predicted"/>